<dbReference type="GO" id="GO:0005886">
    <property type="term" value="C:plasma membrane"/>
    <property type="evidence" value="ECO:0007669"/>
    <property type="project" value="UniProtKB-SubCell"/>
</dbReference>
<keyword evidence="1" id="KW-0732">Signal</keyword>
<dbReference type="Proteomes" id="UP000830434">
    <property type="component" value="Chromosome"/>
</dbReference>
<dbReference type="InterPro" id="IPR055706">
    <property type="entry name" value="Slg1/2_DUF7282"/>
</dbReference>
<feature type="compositionally biased region" description="Polar residues" evidence="2">
    <location>
        <begin position="37"/>
        <end position="48"/>
    </location>
</feature>
<dbReference type="EMBL" id="CP096658">
    <property type="protein sequence ID" value="UPW00697.1"/>
    <property type="molecule type" value="Genomic_DNA"/>
</dbReference>
<dbReference type="RefSeq" id="WP_248655107.1">
    <property type="nucleotide sequence ID" value="NZ_CP096658.1"/>
</dbReference>
<keyword evidence="3" id="KW-0472">Membrane</keyword>
<gene>
    <name evidence="5" type="ORF">M0R88_01010</name>
</gene>
<keyword evidence="3" id="KW-1133">Transmembrane helix</keyword>
<evidence type="ECO:0000313" key="5">
    <source>
        <dbReference type="EMBL" id="UPW00697.1"/>
    </source>
</evidence>
<feature type="compositionally biased region" description="Low complexity" evidence="2">
    <location>
        <begin position="177"/>
        <end position="194"/>
    </location>
</feature>
<dbReference type="AlphaFoldDB" id="A0A8U0IHY6"/>
<organism evidence="5 6">
    <name type="scientific">Halorussus gelatinilyticus</name>
    <dbReference type="NCBI Taxonomy" id="2937524"/>
    <lineage>
        <taxon>Archaea</taxon>
        <taxon>Methanobacteriati</taxon>
        <taxon>Methanobacteriota</taxon>
        <taxon>Stenosarchaea group</taxon>
        <taxon>Halobacteria</taxon>
        <taxon>Halobacteriales</taxon>
        <taxon>Haladaptataceae</taxon>
        <taxon>Halorussus</taxon>
    </lineage>
</organism>
<reference evidence="5" key="1">
    <citation type="submission" date="2022-04" db="EMBL/GenBank/DDBJ databases">
        <title>Diverse halophilic archaea isolated from saline environments.</title>
        <authorList>
            <person name="Cui H.-L."/>
        </authorList>
    </citation>
    <scope>NUCLEOTIDE SEQUENCE</scope>
    <source>
        <strain evidence="5">XZYJT40</strain>
    </source>
</reference>
<proteinExistence type="predicted"/>
<evidence type="ECO:0000259" key="4">
    <source>
        <dbReference type="Pfam" id="PF23951"/>
    </source>
</evidence>
<evidence type="ECO:0000256" key="1">
    <source>
        <dbReference type="ARBA" id="ARBA00022729"/>
    </source>
</evidence>
<evidence type="ECO:0000256" key="3">
    <source>
        <dbReference type="SAM" id="Phobius"/>
    </source>
</evidence>
<dbReference type="GO" id="GO:0030115">
    <property type="term" value="C:S-layer"/>
    <property type="evidence" value="ECO:0007669"/>
    <property type="project" value="UniProtKB-SubCell"/>
</dbReference>
<sequence length="220" mass="22984">MTGTTRTVLVAGLVALAVFTGAALATPGTTTTTTTTDEQANETASVSMPDQHFEGDTVTIESVTLPDGGFAVIYNQSGKRIGHTDYLNASEHENLTVSLDATVEKPQVLVVTAFRNNGSQNFSATADKVPYVDEAGANVTDTSYVYFQKRGERTTTEETTADSASEDTTAESEQTTDESAMSDDTTAETTTDSSGGVPGFGVSTALVALVAAAFVGLRRR</sequence>
<feature type="region of interest" description="Disordered" evidence="2">
    <location>
        <begin position="150"/>
        <end position="198"/>
    </location>
</feature>
<dbReference type="NCBIfam" id="TIGR04126">
    <property type="entry name" value="PGF_CTERM"/>
    <property type="match status" value="1"/>
</dbReference>
<evidence type="ECO:0000256" key="2">
    <source>
        <dbReference type="SAM" id="MobiDB-lite"/>
    </source>
</evidence>
<feature type="domain" description="DUF7282" evidence="4">
    <location>
        <begin position="44"/>
        <end position="145"/>
    </location>
</feature>
<dbReference type="GeneID" id="72188391"/>
<name>A0A8U0IHY6_9EURY</name>
<keyword evidence="3" id="KW-0812">Transmembrane</keyword>
<dbReference type="InterPro" id="IPR026371">
    <property type="entry name" value="PGF_CTERM"/>
</dbReference>
<feature type="compositionally biased region" description="Acidic residues" evidence="2">
    <location>
        <begin position="164"/>
        <end position="176"/>
    </location>
</feature>
<accession>A0A8U0IHY6</accession>
<dbReference type="Pfam" id="PF23951">
    <property type="entry name" value="DUF7282"/>
    <property type="match status" value="1"/>
</dbReference>
<evidence type="ECO:0000313" key="6">
    <source>
        <dbReference type="Proteomes" id="UP000830434"/>
    </source>
</evidence>
<keyword evidence="6" id="KW-1185">Reference proteome</keyword>
<feature type="region of interest" description="Disordered" evidence="2">
    <location>
        <begin position="27"/>
        <end position="48"/>
    </location>
</feature>
<feature type="compositionally biased region" description="Low complexity" evidence="2">
    <location>
        <begin position="27"/>
        <end position="36"/>
    </location>
</feature>
<feature type="transmembrane region" description="Helical" evidence="3">
    <location>
        <begin position="197"/>
        <end position="217"/>
    </location>
</feature>
<dbReference type="KEGG" id="haxz:M0R88_01010"/>
<protein>
    <submittedName>
        <fullName evidence="5">PGF-CTERM sorting domain-containing protein</fullName>
    </submittedName>
</protein>